<comment type="caution">
    <text evidence="4">The sequence shown here is derived from an EMBL/GenBank/DDBJ whole genome shotgun (WGS) entry which is preliminary data.</text>
</comment>
<evidence type="ECO:0000256" key="3">
    <source>
        <dbReference type="SAM" id="SignalP"/>
    </source>
</evidence>
<feature type="compositionally biased region" description="Acidic residues" evidence="1">
    <location>
        <begin position="58"/>
        <end position="142"/>
    </location>
</feature>
<feature type="compositionally biased region" description="Acidic residues" evidence="1">
    <location>
        <begin position="34"/>
        <end position="50"/>
    </location>
</feature>
<dbReference type="OrthoDB" id="8963727at2759"/>
<keyword evidence="2" id="KW-0472">Membrane</keyword>
<dbReference type="EMBL" id="JAAMOB010000009">
    <property type="protein sequence ID" value="KAF4108665.1"/>
    <property type="molecule type" value="Genomic_DNA"/>
</dbReference>
<feature type="signal peptide" evidence="3">
    <location>
        <begin position="1"/>
        <end position="20"/>
    </location>
</feature>
<evidence type="ECO:0000313" key="5">
    <source>
        <dbReference type="Proteomes" id="UP000579812"/>
    </source>
</evidence>
<feature type="compositionally biased region" description="Acidic residues" evidence="1">
    <location>
        <begin position="157"/>
        <end position="194"/>
    </location>
</feature>
<evidence type="ECO:0000313" key="4">
    <source>
        <dbReference type="EMBL" id="KAF4108665.1"/>
    </source>
</evidence>
<feature type="region of interest" description="Disordered" evidence="1">
    <location>
        <begin position="304"/>
        <end position="330"/>
    </location>
</feature>
<feature type="compositionally biased region" description="Basic and acidic residues" evidence="1">
    <location>
        <begin position="304"/>
        <end position="314"/>
    </location>
</feature>
<proteinExistence type="predicted"/>
<evidence type="ECO:0000256" key="1">
    <source>
        <dbReference type="SAM" id="MobiDB-lite"/>
    </source>
</evidence>
<feature type="chain" id="PRO_5029825643" evidence="3">
    <location>
        <begin position="21"/>
        <end position="330"/>
    </location>
</feature>
<dbReference type="AlphaFoldDB" id="A0A7J6CPY1"/>
<feature type="compositionally biased region" description="Polar residues" evidence="1">
    <location>
        <begin position="315"/>
        <end position="330"/>
    </location>
</feature>
<keyword evidence="2" id="KW-1133">Transmembrane helix</keyword>
<sequence length="330" mass="34272">MMSYLWIFVLGSLIVTGVKMQDDGVEGTENVDSPADDLAPEESTVPDEDAEKPAPEEPAPEEPAPEEPAPEEPAPEEPAPEEPAPEEPAPEEPAPEEPAEPEAEDTNPDADPAIEDAEEVTPAAEEEPAGEEEGAEAEADEADATKTEADAPAGDPEVTEEEITPEEAPGDAEEEPAQEETEGGEENADADAGETDLTVVQEEPVDPDDAEDVHSVGFDLADAFNEDLADKAQPEDPVGTAMGGADRHSAGQGKARSAGAVSESNDSGSGTVVGVVCGITVAAVAAITGYFTYQKKKLCFKVQRGDPESAKEENGTQSDPQVLSTLLNSS</sequence>
<dbReference type="Proteomes" id="UP000579812">
    <property type="component" value="Unassembled WGS sequence"/>
</dbReference>
<name>A0A7J6CPY1_9TELE</name>
<evidence type="ECO:0000256" key="2">
    <source>
        <dbReference type="SAM" id="Phobius"/>
    </source>
</evidence>
<reference evidence="4 5" key="1">
    <citation type="submission" date="2020-04" db="EMBL/GenBank/DDBJ databases">
        <title>Chromosome-level genome assembly of a cyprinid fish Onychostoma macrolepis by integration of Nanopore Sequencing, Bionano and Hi-C technology.</title>
        <authorList>
            <person name="Wang D."/>
        </authorList>
    </citation>
    <scope>NUCLEOTIDE SEQUENCE [LARGE SCALE GENOMIC DNA]</scope>
    <source>
        <strain evidence="4">SWU-2019</strain>
        <tissue evidence="4">Muscle</tissue>
    </source>
</reference>
<organism evidence="4 5">
    <name type="scientific">Onychostoma macrolepis</name>
    <dbReference type="NCBI Taxonomy" id="369639"/>
    <lineage>
        <taxon>Eukaryota</taxon>
        <taxon>Metazoa</taxon>
        <taxon>Chordata</taxon>
        <taxon>Craniata</taxon>
        <taxon>Vertebrata</taxon>
        <taxon>Euteleostomi</taxon>
        <taxon>Actinopterygii</taxon>
        <taxon>Neopterygii</taxon>
        <taxon>Teleostei</taxon>
        <taxon>Ostariophysi</taxon>
        <taxon>Cypriniformes</taxon>
        <taxon>Cyprinidae</taxon>
        <taxon>Acrossocheilinae</taxon>
        <taxon>Onychostoma</taxon>
    </lineage>
</organism>
<feature type="region of interest" description="Disordered" evidence="1">
    <location>
        <begin position="24"/>
        <end position="269"/>
    </location>
</feature>
<keyword evidence="2" id="KW-0812">Transmembrane</keyword>
<accession>A0A7J6CPY1</accession>
<gene>
    <name evidence="4" type="ORF">G5714_009738</name>
</gene>
<keyword evidence="3" id="KW-0732">Signal</keyword>
<feature type="transmembrane region" description="Helical" evidence="2">
    <location>
        <begin position="272"/>
        <end position="293"/>
    </location>
</feature>
<protein>
    <submittedName>
        <fullName evidence="4">Uncharacterized protein</fullName>
    </submittedName>
</protein>
<dbReference type="GO" id="GO:0016020">
    <property type="term" value="C:membrane"/>
    <property type="evidence" value="ECO:0007669"/>
    <property type="project" value="UniProtKB-SubCell"/>
</dbReference>
<keyword evidence="5" id="KW-1185">Reference proteome</keyword>